<comment type="caution">
    <text evidence="1">The sequence shown here is derived from an EMBL/GenBank/DDBJ whole genome shotgun (WGS) entry which is preliminary data.</text>
</comment>
<evidence type="ECO:0000313" key="2">
    <source>
        <dbReference type="Proteomes" id="UP000186955"/>
    </source>
</evidence>
<reference evidence="1 2" key="1">
    <citation type="submission" date="2016-10" db="EMBL/GenBank/DDBJ databases">
        <title>Genome sequence of the ascomycete fungus Penicillium subrubescens.</title>
        <authorList>
            <person name="De Vries R.P."/>
            <person name="Peng M."/>
            <person name="Dilokpimol A."/>
            <person name="Hilden K."/>
            <person name="Makela M.R."/>
            <person name="Grigoriev I."/>
            <person name="Riley R."/>
            <person name="Granchi Z."/>
        </authorList>
    </citation>
    <scope>NUCLEOTIDE SEQUENCE [LARGE SCALE GENOMIC DNA]</scope>
    <source>
        <strain evidence="1 2">CBS 132785</strain>
    </source>
</reference>
<evidence type="ECO:0000313" key="1">
    <source>
        <dbReference type="EMBL" id="OKP04954.1"/>
    </source>
</evidence>
<protein>
    <submittedName>
        <fullName evidence="1">Uncharacterized protein</fullName>
    </submittedName>
</protein>
<dbReference type="AlphaFoldDB" id="A0A1Q5TXI9"/>
<gene>
    <name evidence="1" type="ORF">PENSUB_6699</name>
</gene>
<name>A0A1Q5TXI9_9EURO</name>
<organism evidence="1 2">
    <name type="scientific">Penicillium subrubescens</name>
    <dbReference type="NCBI Taxonomy" id="1316194"/>
    <lineage>
        <taxon>Eukaryota</taxon>
        <taxon>Fungi</taxon>
        <taxon>Dikarya</taxon>
        <taxon>Ascomycota</taxon>
        <taxon>Pezizomycotina</taxon>
        <taxon>Eurotiomycetes</taxon>
        <taxon>Eurotiomycetidae</taxon>
        <taxon>Eurotiales</taxon>
        <taxon>Aspergillaceae</taxon>
        <taxon>Penicillium</taxon>
    </lineage>
</organism>
<proteinExistence type="predicted"/>
<dbReference type="Proteomes" id="UP000186955">
    <property type="component" value="Unassembled WGS sequence"/>
</dbReference>
<accession>A0A1Q5TXI9</accession>
<sequence length="59" mass="6368">MEATTMVSDYAPAEQDQVHNMDWVQDKSVLDAEVDFFAGVSLSGSPIVKPNSAARPNIS</sequence>
<keyword evidence="2" id="KW-1185">Reference proteome</keyword>
<dbReference type="EMBL" id="MNBE01000607">
    <property type="protein sequence ID" value="OKP04954.1"/>
    <property type="molecule type" value="Genomic_DNA"/>
</dbReference>